<dbReference type="NCBIfam" id="TIGR03798">
    <property type="entry name" value="leader_Nif11"/>
    <property type="match status" value="1"/>
</dbReference>
<reference evidence="2" key="1">
    <citation type="journal article" date="2021" name="PeerJ">
        <title>Extensive microbial diversity within the chicken gut microbiome revealed by metagenomics and culture.</title>
        <authorList>
            <person name="Gilroy R."/>
            <person name="Ravi A."/>
            <person name="Getino M."/>
            <person name="Pursley I."/>
            <person name="Horton D.L."/>
            <person name="Alikhan N.F."/>
            <person name="Baker D."/>
            <person name="Gharbi K."/>
            <person name="Hall N."/>
            <person name="Watson M."/>
            <person name="Adriaenssens E.M."/>
            <person name="Foster-Nyarko E."/>
            <person name="Jarju S."/>
            <person name="Secka A."/>
            <person name="Antonio M."/>
            <person name="Oren A."/>
            <person name="Chaudhuri R.R."/>
            <person name="La Ragione R."/>
            <person name="Hildebrand F."/>
            <person name="Pallen M.J."/>
        </authorList>
    </citation>
    <scope>NUCLEOTIDE SEQUENCE</scope>
    <source>
        <strain evidence="2">ChiHecec2B26-12326</strain>
    </source>
</reference>
<accession>A0A9D1XPS2</accession>
<dbReference type="Pfam" id="PF07862">
    <property type="entry name" value="Nif11"/>
    <property type="match status" value="1"/>
</dbReference>
<evidence type="ECO:0000313" key="2">
    <source>
        <dbReference type="EMBL" id="HIX85522.1"/>
    </source>
</evidence>
<dbReference type="InterPro" id="IPR012903">
    <property type="entry name" value="Nif11"/>
</dbReference>
<gene>
    <name evidence="2" type="ORF">H9848_02790</name>
</gene>
<evidence type="ECO:0000259" key="1">
    <source>
        <dbReference type="Pfam" id="PF07862"/>
    </source>
</evidence>
<protein>
    <submittedName>
        <fullName evidence="2">Nif11-like leader peptide family RiPP</fullName>
    </submittedName>
</protein>
<dbReference type="InterPro" id="IPR022516">
    <property type="entry name" value="CHP03798_Ocin"/>
</dbReference>
<comment type="caution">
    <text evidence="2">The sequence shown here is derived from an EMBL/GenBank/DDBJ whole genome shotgun (WGS) entry which is preliminary data.</text>
</comment>
<dbReference type="AlphaFoldDB" id="A0A9D1XPS2"/>
<sequence length="64" mass="6802">MTLQEFIEKIKADAALRAKVHAAIMEKVILPMATAEGVELTDEDLEAVSGGSISKPSTDICSVK</sequence>
<dbReference type="EMBL" id="DXEN01000015">
    <property type="protein sequence ID" value="HIX85522.1"/>
    <property type="molecule type" value="Genomic_DNA"/>
</dbReference>
<reference evidence="2" key="2">
    <citation type="submission" date="2021-04" db="EMBL/GenBank/DDBJ databases">
        <authorList>
            <person name="Gilroy R."/>
        </authorList>
    </citation>
    <scope>NUCLEOTIDE SEQUENCE</scope>
    <source>
        <strain evidence="2">ChiHecec2B26-12326</strain>
    </source>
</reference>
<proteinExistence type="predicted"/>
<name>A0A9D1XPS2_9BACT</name>
<dbReference type="Proteomes" id="UP000823847">
    <property type="component" value="Unassembled WGS sequence"/>
</dbReference>
<organism evidence="2 3">
    <name type="scientific">Candidatus Parabacteroides intestinigallinarum</name>
    <dbReference type="NCBI Taxonomy" id="2838722"/>
    <lineage>
        <taxon>Bacteria</taxon>
        <taxon>Pseudomonadati</taxon>
        <taxon>Bacteroidota</taxon>
        <taxon>Bacteroidia</taxon>
        <taxon>Bacteroidales</taxon>
        <taxon>Tannerellaceae</taxon>
        <taxon>Parabacteroides</taxon>
    </lineage>
</organism>
<evidence type="ECO:0000313" key="3">
    <source>
        <dbReference type="Proteomes" id="UP000823847"/>
    </source>
</evidence>
<feature type="domain" description="Nif11" evidence="1">
    <location>
        <begin position="3"/>
        <end position="45"/>
    </location>
</feature>